<keyword evidence="3 5" id="KW-0067">ATP-binding</keyword>
<dbReference type="InterPro" id="IPR017871">
    <property type="entry name" value="ABC_transporter-like_CS"/>
</dbReference>
<dbReference type="Gene3D" id="3.40.50.300">
    <property type="entry name" value="P-loop containing nucleotide triphosphate hydrolases"/>
    <property type="match status" value="1"/>
</dbReference>
<dbReference type="GO" id="GO:0016887">
    <property type="term" value="F:ATP hydrolysis activity"/>
    <property type="evidence" value="ECO:0007669"/>
    <property type="project" value="InterPro"/>
</dbReference>
<evidence type="ECO:0000256" key="3">
    <source>
        <dbReference type="ARBA" id="ARBA00022840"/>
    </source>
</evidence>
<dbReference type="SMART" id="SM00382">
    <property type="entry name" value="AAA"/>
    <property type="match status" value="1"/>
</dbReference>
<dbReference type="PANTHER" id="PTHR42794:SF2">
    <property type="entry name" value="ABC TRANSPORTER ATP-BINDING PROTEIN"/>
    <property type="match status" value="1"/>
</dbReference>
<dbReference type="Proteomes" id="UP000184082">
    <property type="component" value="Unassembled WGS sequence"/>
</dbReference>
<dbReference type="EMBL" id="FRAJ01000018">
    <property type="protein sequence ID" value="SHK43964.1"/>
    <property type="molecule type" value="Genomic_DNA"/>
</dbReference>
<dbReference type="GO" id="GO:0005524">
    <property type="term" value="F:ATP binding"/>
    <property type="evidence" value="ECO:0007669"/>
    <property type="project" value="UniProtKB-KW"/>
</dbReference>
<keyword evidence="1" id="KW-0813">Transport</keyword>
<dbReference type="CDD" id="cd03214">
    <property type="entry name" value="ABC_Iron-Siderophores_B12_Hemin"/>
    <property type="match status" value="1"/>
</dbReference>
<dbReference type="STRING" id="1121266.SAMN02745883_02055"/>
<dbReference type="Pfam" id="PF00005">
    <property type="entry name" value="ABC_tran"/>
    <property type="match status" value="1"/>
</dbReference>
<protein>
    <submittedName>
        <fullName evidence="5">Iron complex transport system ATP-binding protein</fullName>
    </submittedName>
</protein>
<name>A0A1M6SGP3_9FIRM</name>
<dbReference type="InterPro" id="IPR027417">
    <property type="entry name" value="P-loop_NTPase"/>
</dbReference>
<sequence length="261" mass="29080">MIKMKVSNLAVSYQNKPVIKDVSYTLKGGEMTSVIGPNGTGKTTMIKAIAHLIKYKGKVTLEDSDGQPISKNKIAYVPQMSTTTTTLSVFEMVLLGRVKELNWKVEKHHLDAVTQMLDRLGLLSLSNRPFCRLSGGQRQLVTMAQALVSKPKVLLLDEPTSALDLRHQLQVLDVAQQYTKQEGIITMAVLHDLALVARYSDNILLLHNGYIEKEGLQSDVLKKDLLQKVYQVEVDVSISNKGYTTVTPIRPCKIKQLEYTA</sequence>
<evidence type="ECO:0000256" key="2">
    <source>
        <dbReference type="ARBA" id="ARBA00022741"/>
    </source>
</evidence>
<dbReference type="RefSeq" id="WP_072968206.1">
    <property type="nucleotide sequence ID" value="NZ_FRAJ01000018.1"/>
</dbReference>
<gene>
    <name evidence="5" type="ORF">SAMN02745883_02055</name>
</gene>
<evidence type="ECO:0000256" key="1">
    <source>
        <dbReference type="ARBA" id="ARBA00022448"/>
    </source>
</evidence>
<dbReference type="InterPro" id="IPR003593">
    <property type="entry name" value="AAA+_ATPase"/>
</dbReference>
<dbReference type="SUPFAM" id="SSF52540">
    <property type="entry name" value="P-loop containing nucleoside triphosphate hydrolases"/>
    <property type="match status" value="1"/>
</dbReference>
<proteinExistence type="predicted"/>
<dbReference type="InterPro" id="IPR003439">
    <property type="entry name" value="ABC_transporter-like_ATP-bd"/>
</dbReference>
<keyword evidence="2" id="KW-0547">Nucleotide-binding</keyword>
<organism evidence="5 6">
    <name type="scientific">Caminicella sporogenes DSM 14501</name>
    <dbReference type="NCBI Taxonomy" id="1121266"/>
    <lineage>
        <taxon>Bacteria</taxon>
        <taxon>Bacillati</taxon>
        <taxon>Bacillota</taxon>
        <taxon>Clostridia</taxon>
        <taxon>Peptostreptococcales</taxon>
        <taxon>Caminicellaceae</taxon>
        <taxon>Caminicella</taxon>
    </lineage>
</organism>
<feature type="domain" description="ABC transporter" evidence="4">
    <location>
        <begin position="4"/>
        <end position="233"/>
    </location>
</feature>
<dbReference type="PROSITE" id="PS00211">
    <property type="entry name" value="ABC_TRANSPORTER_1"/>
    <property type="match status" value="1"/>
</dbReference>
<keyword evidence="6" id="KW-1185">Reference proteome</keyword>
<accession>A0A1M6SGP3</accession>
<dbReference type="PROSITE" id="PS50893">
    <property type="entry name" value="ABC_TRANSPORTER_2"/>
    <property type="match status" value="1"/>
</dbReference>
<dbReference type="AlphaFoldDB" id="A0A1M6SGP3"/>
<reference evidence="5 6" key="1">
    <citation type="submission" date="2016-11" db="EMBL/GenBank/DDBJ databases">
        <authorList>
            <person name="Jaros S."/>
            <person name="Januszkiewicz K."/>
            <person name="Wedrychowicz H."/>
        </authorList>
    </citation>
    <scope>NUCLEOTIDE SEQUENCE [LARGE SCALE GENOMIC DNA]</scope>
    <source>
        <strain evidence="5 6">DSM 14501</strain>
    </source>
</reference>
<dbReference type="PANTHER" id="PTHR42794">
    <property type="entry name" value="HEMIN IMPORT ATP-BINDING PROTEIN HMUV"/>
    <property type="match status" value="1"/>
</dbReference>
<dbReference type="FunFam" id="3.40.50.300:FF:000134">
    <property type="entry name" value="Iron-enterobactin ABC transporter ATP-binding protein"/>
    <property type="match status" value="1"/>
</dbReference>
<evidence type="ECO:0000313" key="5">
    <source>
        <dbReference type="EMBL" id="SHK43964.1"/>
    </source>
</evidence>
<evidence type="ECO:0000259" key="4">
    <source>
        <dbReference type="PROSITE" id="PS50893"/>
    </source>
</evidence>
<evidence type="ECO:0000313" key="6">
    <source>
        <dbReference type="Proteomes" id="UP000184082"/>
    </source>
</evidence>